<feature type="region of interest" description="Disordered" evidence="1">
    <location>
        <begin position="33"/>
        <end position="66"/>
    </location>
</feature>
<evidence type="ECO:0000313" key="2">
    <source>
        <dbReference type="EMBL" id="KAJ8365909.1"/>
    </source>
</evidence>
<keyword evidence="3" id="KW-1185">Reference proteome</keyword>
<dbReference type="AlphaFoldDB" id="A0A9Q1FTU0"/>
<evidence type="ECO:0000256" key="1">
    <source>
        <dbReference type="SAM" id="MobiDB-lite"/>
    </source>
</evidence>
<dbReference type="EMBL" id="JAINUF010000004">
    <property type="protein sequence ID" value="KAJ8365909.1"/>
    <property type="molecule type" value="Genomic_DNA"/>
</dbReference>
<sequence>MQNLPDVSFLPGRFNKAVLYDYLVSIVPEVTPVHPSNLRKPAPPPKVRTEDGWPPADVDADERAAD</sequence>
<proteinExistence type="predicted"/>
<evidence type="ECO:0000313" key="3">
    <source>
        <dbReference type="Proteomes" id="UP001152622"/>
    </source>
</evidence>
<protein>
    <submittedName>
        <fullName evidence="2">Uncharacterized protein</fullName>
    </submittedName>
</protein>
<comment type="caution">
    <text evidence="2">The sequence shown here is derived from an EMBL/GenBank/DDBJ whole genome shotgun (WGS) entry which is preliminary data.</text>
</comment>
<name>A0A9Q1FTU0_SYNKA</name>
<organism evidence="2 3">
    <name type="scientific">Synaphobranchus kaupii</name>
    <name type="common">Kaup's arrowtooth eel</name>
    <dbReference type="NCBI Taxonomy" id="118154"/>
    <lineage>
        <taxon>Eukaryota</taxon>
        <taxon>Metazoa</taxon>
        <taxon>Chordata</taxon>
        <taxon>Craniata</taxon>
        <taxon>Vertebrata</taxon>
        <taxon>Euteleostomi</taxon>
        <taxon>Actinopterygii</taxon>
        <taxon>Neopterygii</taxon>
        <taxon>Teleostei</taxon>
        <taxon>Anguilliformes</taxon>
        <taxon>Synaphobranchidae</taxon>
        <taxon>Synaphobranchus</taxon>
    </lineage>
</organism>
<reference evidence="2" key="1">
    <citation type="journal article" date="2023" name="Science">
        <title>Genome structures resolve the early diversification of teleost fishes.</title>
        <authorList>
            <person name="Parey E."/>
            <person name="Louis A."/>
            <person name="Montfort J."/>
            <person name="Bouchez O."/>
            <person name="Roques C."/>
            <person name="Iampietro C."/>
            <person name="Lluch J."/>
            <person name="Castinel A."/>
            <person name="Donnadieu C."/>
            <person name="Desvignes T."/>
            <person name="Floi Bucao C."/>
            <person name="Jouanno E."/>
            <person name="Wen M."/>
            <person name="Mejri S."/>
            <person name="Dirks R."/>
            <person name="Jansen H."/>
            <person name="Henkel C."/>
            <person name="Chen W.J."/>
            <person name="Zahm M."/>
            <person name="Cabau C."/>
            <person name="Klopp C."/>
            <person name="Thompson A.W."/>
            <person name="Robinson-Rechavi M."/>
            <person name="Braasch I."/>
            <person name="Lecointre G."/>
            <person name="Bobe J."/>
            <person name="Postlethwait J.H."/>
            <person name="Berthelot C."/>
            <person name="Roest Crollius H."/>
            <person name="Guiguen Y."/>
        </authorList>
    </citation>
    <scope>NUCLEOTIDE SEQUENCE</scope>
    <source>
        <strain evidence="2">WJC10195</strain>
    </source>
</reference>
<gene>
    <name evidence="2" type="ORF">SKAU_G00147400</name>
</gene>
<dbReference type="Proteomes" id="UP001152622">
    <property type="component" value="Chromosome 4"/>
</dbReference>
<accession>A0A9Q1FTU0</accession>